<keyword evidence="2" id="KW-1185">Reference proteome</keyword>
<dbReference type="Proteomes" id="UP000032266">
    <property type="component" value="Chromosome"/>
</dbReference>
<proteinExistence type="predicted"/>
<dbReference type="InterPro" id="IPR027417">
    <property type="entry name" value="P-loop_NTPase"/>
</dbReference>
<dbReference type="KEGG" id="gsn:YC6258_04560"/>
<evidence type="ECO:0000313" key="1">
    <source>
        <dbReference type="EMBL" id="AJQ96592.1"/>
    </source>
</evidence>
<dbReference type="RefSeq" id="WP_044618574.1">
    <property type="nucleotide sequence ID" value="NZ_CP007142.1"/>
</dbReference>
<accession>A0A0C5VPM1</accession>
<dbReference type="SUPFAM" id="SSF52540">
    <property type="entry name" value="P-loop containing nucleoside triphosphate hydrolases"/>
    <property type="match status" value="1"/>
</dbReference>
<dbReference type="STRING" id="1445510.YC6258_04560"/>
<organism evidence="1 2">
    <name type="scientific">Gynuella sunshinyii YC6258</name>
    <dbReference type="NCBI Taxonomy" id="1445510"/>
    <lineage>
        <taxon>Bacteria</taxon>
        <taxon>Pseudomonadati</taxon>
        <taxon>Pseudomonadota</taxon>
        <taxon>Gammaproteobacteria</taxon>
        <taxon>Oceanospirillales</taxon>
        <taxon>Saccharospirillaceae</taxon>
        <taxon>Gynuella</taxon>
    </lineage>
</organism>
<sequence length="370" mass="42802">MENPFQFEKLPSPENFFGREQEAERLRQLILDGKNVLLFGDRRYGKTSLIYHVFQSLPDTKLHAFADLFSCVESYDVAVAMYKAVYKALPFSIERKTKELMSAFKRLSFEMQPTASGSLKFSPKPLSRDFDELIEDALLGAERICEKHNKSLVIALDEFQQVAEIKDKRIDAILRTHLQKLKYISFVFSGSKKSILSNLFINRQKPLYGMSSSISIAGIEMEEFKQYCEQRLEAEFEPGVFEHLYERTRGQTKLILQTGYWLYANQLALTFESVDQVIDLIIAEKDEEFRLLFSSYSALQRKVLKMVGVFNGRNLFTKESLERFDITKQSLNQVLTKLIDVGDLQKQEDDTYVVSDVHFHLWIVKSLGGI</sequence>
<reference evidence="1 2" key="1">
    <citation type="submission" date="2014-01" db="EMBL/GenBank/DDBJ databases">
        <title>Full genme sequencing of cellulolytic bacterium Gynuella sunshinyii YC6258T gen. nov., sp. nov.</title>
        <authorList>
            <person name="Khan H."/>
            <person name="Chung E.J."/>
            <person name="Chung Y.R."/>
        </authorList>
    </citation>
    <scope>NUCLEOTIDE SEQUENCE [LARGE SCALE GENOMIC DNA]</scope>
    <source>
        <strain evidence="1 2">YC6258</strain>
    </source>
</reference>
<dbReference type="PANTHER" id="PTHR34301:SF8">
    <property type="entry name" value="ATPASE DOMAIN-CONTAINING PROTEIN"/>
    <property type="match status" value="1"/>
</dbReference>
<evidence type="ECO:0000313" key="2">
    <source>
        <dbReference type="Proteomes" id="UP000032266"/>
    </source>
</evidence>
<dbReference type="HOGENOM" id="CLU_053804_1_1_6"/>
<dbReference type="Gene3D" id="3.40.50.300">
    <property type="entry name" value="P-loop containing nucleotide triphosphate hydrolases"/>
    <property type="match status" value="1"/>
</dbReference>
<gene>
    <name evidence="1" type="ORF">YC6258_04560</name>
</gene>
<dbReference type="EMBL" id="CP007142">
    <property type="protein sequence ID" value="AJQ96592.1"/>
    <property type="molecule type" value="Genomic_DNA"/>
</dbReference>
<dbReference type="PANTHER" id="PTHR34301">
    <property type="entry name" value="DNA-BINDING PROTEIN-RELATED"/>
    <property type="match status" value="1"/>
</dbReference>
<name>A0A0C5VPM1_9GAMM</name>
<protein>
    <submittedName>
        <fullName evidence="1">Putative ATPase (AAA+ superfamily)</fullName>
    </submittedName>
</protein>
<dbReference type="AlphaFoldDB" id="A0A0C5VPM1"/>